<evidence type="ECO:0000256" key="8">
    <source>
        <dbReference type="ARBA" id="ARBA00023136"/>
    </source>
</evidence>
<comment type="similarity">
    <text evidence="1">Belongs to the ABC transporter superfamily.</text>
</comment>
<gene>
    <name evidence="10" type="ORF">GHK24_04980</name>
</gene>
<accession>A0A6L5JVR8</accession>
<evidence type="ECO:0000256" key="1">
    <source>
        <dbReference type="ARBA" id="ARBA00005417"/>
    </source>
</evidence>
<keyword evidence="7" id="KW-1278">Translocase</keyword>
<dbReference type="PANTHER" id="PTHR42788">
    <property type="entry name" value="TAURINE IMPORT ATP-BINDING PROTEIN-RELATED"/>
    <property type="match status" value="1"/>
</dbReference>
<feature type="domain" description="ABC transporter" evidence="9">
    <location>
        <begin position="56"/>
        <end position="285"/>
    </location>
</feature>
<evidence type="ECO:0000256" key="7">
    <source>
        <dbReference type="ARBA" id="ARBA00022967"/>
    </source>
</evidence>
<evidence type="ECO:0000256" key="4">
    <source>
        <dbReference type="ARBA" id="ARBA00022519"/>
    </source>
</evidence>
<keyword evidence="4" id="KW-0997">Cell inner membrane</keyword>
<keyword evidence="2" id="KW-0813">Transport</keyword>
<comment type="caution">
    <text evidence="10">The sequence shown here is derived from an EMBL/GenBank/DDBJ whole genome shotgun (WGS) entry which is preliminary data.</text>
</comment>
<dbReference type="Gene3D" id="3.40.50.300">
    <property type="entry name" value="P-loop containing nucleotide triphosphate hydrolases"/>
    <property type="match status" value="1"/>
</dbReference>
<evidence type="ECO:0000259" key="9">
    <source>
        <dbReference type="PROSITE" id="PS50893"/>
    </source>
</evidence>
<dbReference type="CDD" id="cd03293">
    <property type="entry name" value="ABC_NrtD_SsuB_transporters"/>
    <property type="match status" value="1"/>
</dbReference>
<dbReference type="SMART" id="SM00382">
    <property type="entry name" value="AAA"/>
    <property type="match status" value="1"/>
</dbReference>
<keyword evidence="5" id="KW-0547">Nucleotide-binding</keyword>
<dbReference type="InterPro" id="IPR017871">
    <property type="entry name" value="ABC_transporter-like_CS"/>
</dbReference>
<dbReference type="GO" id="GO:0016887">
    <property type="term" value="F:ATP hydrolysis activity"/>
    <property type="evidence" value="ECO:0007669"/>
    <property type="project" value="InterPro"/>
</dbReference>
<name>A0A6L5JVR8_RHOTE</name>
<proteinExistence type="inferred from homology"/>
<dbReference type="InterPro" id="IPR050166">
    <property type="entry name" value="ABC_transporter_ATP-bind"/>
</dbReference>
<keyword evidence="8" id="KW-0472">Membrane</keyword>
<dbReference type="EMBL" id="WIXJ01000002">
    <property type="protein sequence ID" value="MQY51131.1"/>
    <property type="molecule type" value="Genomic_DNA"/>
</dbReference>
<evidence type="ECO:0000256" key="5">
    <source>
        <dbReference type="ARBA" id="ARBA00022741"/>
    </source>
</evidence>
<sequence>MSLAATSAAVRASADAALRIASPATAQPSDASSVAAGLAAGVTELATASAARALSVHDLSVRFAGNGQDTLALSQVNLDIAAGDFVVALGASGCGKTTLLSCIAGFITPSAGEIRLGDVPVRGPGAERGVVFQKHALMPWLDVLGNVEFGLRMRGVDATTRRQIALDKIRAVGLEHCARQPVYTLSGGMQQRVGIARALASNPEVLLMDEPLGALDALTREQIQELILKLWHAERKTVFFITHSVEEALFLASHLIVMAPSPGRIEHRFELPFSRRFIECGDARAVKSAADFIRVREEILTLIQRRPH</sequence>
<keyword evidence="3" id="KW-1003">Cell membrane</keyword>
<dbReference type="SUPFAM" id="SSF52540">
    <property type="entry name" value="P-loop containing nucleoside triphosphate hydrolases"/>
    <property type="match status" value="1"/>
</dbReference>
<reference evidence="10 11" key="1">
    <citation type="submission" date="2019-10" db="EMBL/GenBank/DDBJ databases">
        <title>Whole-genome sequence of the purple nonsulfur photosynthetic bacterium Rhodocyclus tenuis.</title>
        <authorList>
            <person name="Kyndt J.A."/>
            <person name="Meyer T.E."/>
        </authorList>
    </citation>
    <scope>NUCLEOTIDE SEQUENCE [LARGE SCALE GENOMIC DNA]</scope>
    <source>
        <strain evidence="10 11">DSM 110</strain>
    </source>
</reference>
<keyword evidence="6 10" id="KW-0067">ATP-binding</keyword>
<dbReference type="InterPro" id="IPR003439">
    <property type="entry name" value="ABC_transporter-like_ATP-bd"/>
</dbReference>
<dbReference type="Proteomes" id="UP000480275">
    <property type="component" value="Unassembled WGS sequence"/>
</dbReference>
<protein>
    <submittedName>
        <fullName evidence="10">ATP-binding cassette domain-containing protein</fullName>
    </submittedName>
</protein>
<evidence type="ECO:0000256" key="2">
    <source>
        <dbReference type="ARBA" id="ARBA00022448"/>
    </source>
</evidence>
<dbReference type="GO" id="GO:0005524">
    <property type="term" value="F:ATP binding"/>
    <property type="evidence" value="ECO:0007669"/>
    <property type="project" value="UniProtKB-KW"/>
</dbReference>
<dbReference type="PROSITE" id="PS50893">
    <property type="entry name" value="ABC_TRANSPORTER_2"/>
    <property type="match status" value="1"/>
</dbReference>
<evidence type="ECO:0000256" key="6">
    <source>
        <dbReference type="ARBA" id="ARBA00022840"/>
    </source>
</evidence>
<dbReference type="AlphaFoldDB" id="A0A6L5JVR8"/>
<organism evidence="10 11">
    <name type="scientific">Rhodocyclus tenuis</name>
    <name type="common">Rhodospirillum tenue</name>
    <dbReference type="NCBI Taxonomy" id="1066"/>
    <lineage>
        <taxon>Bacteria</taxon>
        <taxon>Pseudomonadati</taxon>
        <taxon>Pseudomonadota</taxon>
        <taxon>Betaproteobacteria</taxon>
        <taxon>Rhodocyclales</taxon>
        <taxon>Rhodocyclaceae</taxon>
        <taxon>Rhodocyclus</taxon>
    </lineage>
</organism>
<dbReference type="PANTHER" id="PTHR42788:SF18">
    <property type="entry name" value="TAURINE IMPORT ATP-BINDING PROTEIN TAUB"/>
    <property type="match status" value="1"/>
</dbReference>
<evidence type="ECO:0000256" key="3">
    <source>
        <dbReference type="ARBA" id="ARBA00022475"/>
    </source>
</evidence>
<dbReference type="InterPro" id="IPR027417">
    <property type="entry name" value="P-loop_NTPase"/>
</dbReference>
<dbReference type="PROSITE" id="PS00211">
    <property type="entry name" value="ABC_TRANSPORTER_1"/>
    <property type="match status" value="1"/>
</dbReference>
<dbReference type="OrthoDB" id="9783039at2"/>
<dbReference type="InterPro" id="IPR003593">
    <property type="entry name" value="AAA+_ATPase"/>
</dbReference>
<evidence type="ECO:0000313" key="10">
    <source>
        <dbReference type="EMBL" id="MQY51131.1"/>
    </source>
</evidence>
<dbReference type="Pfam" id="PF00005">
    <property type="entry name" value="ABC_tran"/>
    <property type="match status" value="1"/>
</dbReference>
<evidence type="ECO:0000313" key="11">
    <source>
        <dbReference type="Proteomes" id="UP000480275"/>
    </source>
</evidence>